<reference evidence="3 4" key="1">
    <citation type="submission" date="2017-03" db="EMBL/GenBank/DDBJ databases">
        <title>The genome sequence of Candidatus Rickettsiella viridis.</title>
        <authorList>
            <person name="Nikoh N."/>
            <person name="Tsuchida T."/>
            <person name="Yamaguchi K."/>
            <person name="Maeda T."/>
            <person name="Shigenobu S."/>
            <person name="Fukatsu T."/>
        </authorList>
    </citation>
    <scope>NUCLEOTIDE SEQUENCE [LARGE SCALE GENOMIC DNA]</scope>
    <source>
        <strain evidence="3 4">Ap-RA04</strain>
    </source>
</reference>
<dbReference type="InterPro" id="IPR013429">
    <property type="entry name" value="Regulatory_FmdB_Zinc_ribbon"/>
</dbReference>
<dbReference type="AlphaFoldDB" id="A0A2Z5UWK7"/>
<evidence type="ECO:0000313" key="4">
    <source>
        <dbReference type="Proteomes" id="UP000282483"/>
    </source>
</evidence>
<feature type="region of interest" description="Disordered" evidence="1">
    <location>
        <begin position="61"/>
        <end position="110"/>
    </location>
</feature>
<accession>A0A2Z5UWK7</accession>
<dbReference type="Gene3D" id="2.20.28.30">
    <property type="entry name" value="RNA polymerase ii, chain L"/>
    <property type="match status" value="1"/>
</dbReference>
<dbReference type="PANTHER" id="PTHR34404">
    <property type="entry name" value="REGULATORY PROTEIN, FMDB FAMILY"/>
    <property type="match status" value="1"/>
</dbReference>
<dbReference type="PANTHER" id="PTHR34404:SF2">
    <property type="entry name" value="CONSERVED SERINE RICH PROTEIN"/>
    <property type="match status" value="1"/>
</dbReference>
<dbReference type="RefSeq" id="WP_126322767.1">
    <property type="nucleotide sequence ID" value="NZ_AP018005.1"/>
</dbReference>
<evidence type="ECO:0000313" key="3">
    <source>
        <dbReference type="EMBL" id="BBB15300.1"/>
    </source>
</evidence>
<organism evidence="3 4">
    <name type="scientific">Candidatus Rickettsiella viridis</name>
    <dbReference type="NCBI Taxonomy" id="676208"/>
    <lineage>
        <taxon>Bacteria</taxon>
        <taxon>Pseudomonadati</taxon>
        <taxon>Pseudomonadota</taxon>
        <taxon>Gammaproteobacteria</taxon>
        <taxon>Legionellales</taxon>
        <taxon>Coxiellaceae</taxon>
        <taxon>Rickettsiella</taxon>
    </lineage>
</organism>
<dbReference type="Proteomes" id="UP000282483">
    <property type="component" value="Chromosome"/>
</dbReference>
<evidence type="ECO:0000259" key="2">
    <source>
        <dbReference type="SMART" id="SM00834"/>
    </source>
</evidence>
<dbReference type="SMART" id="SM00834">
    <property type="entry name" value="CxxC_CXXC_SSSS"/>
    <property type="match status" value="1"/>
</dbReference>
<feature type="compositionally biased region" description="Polar residues" evidence="1">
    <location>
        <begin position="61"/>
        <end position="74"/>
    </location>
</feature>
<proteinExistence type="predicted"/>
<dbReference type="Pfam" id="PF09723">
    <property type="entry name" value="Zn_ribbon_8"/>
    <property type="match status" value="1"/>
</dbReference>
<keyword evidence="4" id="KW-1185">Reference proteome</keyword>
<feature type="compositionally biased region" description="Basic and acidic residues" evidence="1">
    <location>
        <begin position="93"/>
        <end position="110"/>
    </location>
</feature>
<protein>
    <submittedName>
        <fullName evidence="3">Type I antifreeze protein</fullName>
    </submittedName>
</protein>
<gene>
    <name evidence="3" type="ORF">RVIR1_08110</name>
</gene>
<dbReference type="KEGG" id="rvi:RVIR1_08110"/>
<dbReference type="OrthoDB" id="9813321at2"/>
<dbReference type="EMBL" id="AP018005">
    <property type="protein sequence ID" value="BBB15300.1"/>
    <property type="molecule type" value="Genomic_DNA"/>
</dbReference>
<sequence>MPIYEYQCTACGHHFDTIQTFKEEALIHCPVCGEPTLKKLISAPAFHLKGSGWYVTDFKNQAKPNTESQGNKEATSTKKKIAEEAPNKALATESKKTEKSPIKKSDKTDE</sequence>
<dbReference type="NCBIfam" id="TIGR02605">
    <property type="entry name" value="CxxC_CxxC_SSSS"/>
    <property type="match status" value="1"/>
</dbReference>
<feature type="domain" description="Putative regulatory protein FmdB zinc ribbon" evidence="2">
    <location>
        <begin position="1"/>
        <end position="42"/>
    </location>
</feature>
<name>A0A2Z5UWK7_9COXI</name>
<evidence type="ECO:0000256" key="1">
    <source>
        <dbReference type="SAM" id="MobiDB-lite"/>
    </source>
</evidence>